<evidence type="ECO:0000256" key="3">
    <source>
        <dbReference type="ARBA" id="ARBA00022801"/>
    </source>
</evidence>
<dbReference type="RefSeq" id="WP_250223052.1">
    <property type="nucleotide sequence ID" value="NZ_CP097762.1"/>
</dbReference>
<evidence type="ECO:0000256" key="1">
    <source>
        <dbReference type="ARBA" id="ARBA00001947"/>
    </source>
</evidence>
<dbReference type="Proteomes" id="UP001056834">
    <property type="component" value="Chromosome"/>
</dbReference>
<dbReference type="SUPFAM" id="SSF56281">
    <property type="entry name" value="Metallo-hydrolase/oxidoreductase"/>
    <property type="match status" value="1"/>
</dbReference>
<sequence length="213" mass="23929">MQYCIIQVTCFKQNCSIIWCDVTREAAIVDPGGNFDKLVNKINTLEIKISKILLTHGHVDHVGCAMELKHYYNVLIFGPNQADRLLLNDLRTQCNALGIPFPYSMKVSVSPDIWLDDGDEIHIGREVLYVLHCPGHSPGHIVYWNKMQKFIVMGDVLFKNSVGRTDLPGGDFKILMSSIKNKLFTLGDDIMFLPGHGAISTLGDERVHNSFIV</sequence>
<dbReference type="Pfam" id="PF00753">
    <property type="entry name" value="Lactamase_B"/>
    <property type="match status" value="1"/>
</dbReference>
<dbReference type="InterPro" id="IPR001279">
    <property type="entry name" value="Metallo-B-lactamas"/>
</dbReference>
<keyword evidence="2" id="KW-0479">Metal-binding</keyword>
<evidence type="ECO:0000313" key="6">
    <source>
        <dbReference type="EMBL" id="URJ24921.1"/>
    </source>
</evidence>
<evidence type="ECO:0000313" key="7">
    <source>
        <dbReference type="Proteomes" id="UP001056834"/>
    </source>
</evidence>
<dbReference type="PANTHER" id="PTHR46233">
    <property type="entry name" value="HYDROXYACYLGLUTATHIONE HYDROLASE GLOC"/>
    <property type="match status" value="1"/>
</dbReference>
<dbReference type="InterPro" id="IPR051453">
    <property type="entry name" value="MBL_Glyoxalase_II"/>
</dbReference>
<protein>
    <submittedName>
        <fullName evidence="6">MBL fold metallo-hydrolase</fullName>
    </submittedName>
</protein>
<dbReference type="SMART" id="SM00849">
    <property type="entry name" value="Lactamase_B"/>
    <property type="match status" value="1"/>
</dbReference>
<keyword evidence="3" id="KW-0378">Hydrolase</keyword>
<accession>A0ABY4SSF2</accession>
<dbReference type="Gene3D" id="3.60.15.10">
    <property type="entry name" value="Ribonuclease Z/Hydroxyacylglutathione hydrolase-like"/>
    <property type="match status" value="1"/>
</dbReference>
<name>A0ABY4SSF2_9ENTR</name>
<keyword evidence="7" id="KW-1185">Reference proteome</keyword>
<dbReference type="InterPro" id="IPR036866">
    <property type="entry name" value="RibonucZ/Hydroxyglut_hydro"/>
</dbReference>
<evidence type="ECO:0000256" key="2">
    <source>
        <dbReference type="ARBA" id="ARBA00022723"/>
    </source>
</evidence>
<evidence type="ECO:0000256" key="4">
    <source>
        <dbReference type="ARBA" id="ARBA00022833"/>
    </source>
</evidence>
<evidence type="ECO:0000259" key="5">
    <source>
        <dbReference type="SMART" id="SM00849"/>
    </source>
</evidence>
<comment type="cofactor">
    <cofactor evidence="1">
        <name>Zn(2+)</name>
        <dbReference type="ChEBI" id="CHEBI:29105"/>
    </cofactor>
</comment>
<dbReference type="PANTHER" id="PTHR46233:SF3">
    <property type="entry name" value="HYDROXYACYLGLUTATHIONE HYDROLASE GLOC"/>
    <property type="match status" value="1"/>
</dbReference>
<feature type="domain" description="Metallo-beta-lactamase" evidence="5">
    <location>
        <begin position="12"/>
        <end position="196"/>
    </location>
</feature>
<organism evidence="6 7">
    <name type="scientific">Candidatus Blochmannia ocreatus</name>
    <name type="common">nom. nud.</name>
    <dbReference type="NCBI Taxonomy" id="251538"/>
    <lineage>
        <taxon>Bacteria</taxon>
        <taxon>Pseudomonadati</taxon>
        <taxon>Pseudomonadota</taxon>
        <taxon>Gammaproteobacteria</taxon>
        <taxon>Enterobacterales</taxon>
        <taxon>Enterobacteriaceae</taxon>
        <taxon>ant endosymbionts</taxon>
        <taxon>Candidatus Blochmanniella</taxon>
    </lineage>
</organism>
<proteinExistence type="predicted"/>
<gene>
    <name evidence="6" type="ORF">M9405_02035</name>
</gene>
<reference evidence="6" key="1">
    <citation type="submission" date="2022-05" db="EMBL/GenBank/DDBJ databases">
        <title>Impact of host demography and evolutionary history on endosymbiont molecular evolution: a test in carpenter ants (Genus Camponotus) and their Blochmannia endosymbionts.</title>
        <authorList>
            <person name="Manthey J.D."/>
            <person name="Giron J.C."/>
            <person name="Hruska J.P."/>
        </authorList>
    </citation>
    <scope>NUCLEOTIDE SEQUENCE</scope>
    <source>
        <strain evidence="6">C-006</strain>
    </source>
</reference>
<dbReference type="CDD" id="cd07737">
    <property type="entry name" value="YcbL-like_MBL-fold"/>
    <property type="match status" value="1"/>
</dbReference>
<dbReference type="EMBL" id="CP097762">
    <property type="protein sequence ID" value="URJ24921.1"/>
    <property type="molecule type" value="Genomic_DNA"/>
</dbReference>
<keyword evidence="4" id="KW-0862">Zinc</keyword>